<dbReference type="PANTHER" id="PTHR10380:SF240">
    <property type="match status" value="1"/>
</dbReference>
<protein>
    <submittedName>
        <fullName evidence="5">Cuticular protein</fullName>
    </submittedName>
</protein>
<feature type="compositionally biased region" description="Basic residues" evidence="3">
    <location>
        <begin position="569"/>
        <end position="578"/>
    </location>
</feature>
<feature type="compositionally biased region" description="Polar residues" evidence="3">
    <location>
        <begin position="62"/>
        <end position="74"/>
    </location>
</feature>
<keyword evidence="1 2" id="KW-0193">Cuticle</keyword>
<feature type="compositionally biased region" description="Low complexity" evidence="3">
    <location>
        <begin position="539"/>
        <end position="553"/>
    </location>
</feature>
<feature type="region of interest" description="Disordered" evidence="3">
    <location>
        <begin position="47"/>
        <end position="74"/>
    </location>
</feature>
<feature type="region of interest" description="Disordered" evidence="3">
    <location>
        <begin position="477"/>
        <end position="595"/>
    </location>
</feature>
<feature type="compositionally biased region" description="Basic and acidic residues" evidence="3">
    <location>
        <begin position="156"/>
        <end position="170"/>
    </location>
</feature>
<reference evidence="5" key="1">
    <citation type="submission" date="2017-09" db="EMBL/GenBank/DDBJ databases">
        <authorList>
            <person name="Ehlers B."/>
            <person name="Leendertz F.H."/>
        </authorList>
    </citation>
    <scope>NUCLEOTIDE SEQUENCE</scope>
    <source>
        <strain evidence="5">NlugCpr31</strain>
    </source>
</reference>
<evidence type="ECO:0000256" key="4">
    <source>
        <dbReference type="SAM" id="SignalP"/>
    </source>
</evidence>
<evidence type="ECO:0000256" key="2">
    <source>
        <dbReference type="PROSITE-ProRule" id="PRU00497"/>
    </source>
</evidence>
<feature type="region of interest" description="Disordered" evidence="3">
    <location>
        <begin position="269"/>
        <end position="311"/>
    </location>
</feature>
<feature type="compositionally biased region" description="Basic residues" evidence="3">
    <location>
        <begin position="288"/>
        <end position="298"/>
    </location>
</feature>
<dbReference type="InterPro" id="IPR031311">
    <property type="entry name" value="CHIT_BIND_RR_consensus"/>
</dbReference>
<dbReference type="InterPro" id="IPR000618">
    <property type="entry name" value="Insect_cuticle"/>
</dbReference>
<dbReference type="InterPro" id="IPR050468">
    <property type="entry name" value="Cuticle_Struct_Prot"/>
</dbReference>
<organism evidence="5">
    <name type="scientific">Nilaparvata lugens</name>
    <name type="common">Brown planthopper</name>
    <dbReference type="NCBI Taxonomy" id="108931"/>
    <lineage>
        <taxon>Eukaryota</taxon>
        <taxon>Metazoa</taxon>
        <taxon>Ecdysozoa</taxon>
        <taxon>Arthropoda</taxon>
        <taxon>Hexapoda</taxon>
        <taxon>Insecta</taxon>
        <taxon>Pterygota</taxon>
        <taxon>Neoptera</taxon>
        <taxon>Paraneoptera</taxon>
        <taxon>Hemiptera</taxon>
        <taxon>Auchenorrhyncha</taxon>
        <taxon>Fulgoroidea</taxon>
        <taxon>Delphacidae</taxon>
        <taxon>Delphacinae</taxon>
        <taxon>Nilaparvata</taxon>
    </lineage>
</organism>
<dbReference type="GO" id="GO:0062129">
    <property type="term" value="C:chitin-based extracellular matrix"/>
    <property type="evidence" value="ECO:0007669"/>
    <property type="project" value="TreeGrafter"/>
</dbReference>
<keyword evidence="4" id="KW-0732">Signal</keyword>
<name>A0A2S1ZS86_NILLU</name>
<dbReference type="Pfam" id="PF00379">
    <property type="entry name" value="Chitin_bind_4"/>
    <property type="match status" value="1"/>
</dbReference>
<dbReference type="PROSITE" id="PS00233">
    <property type="entry name" value="CHIT_BIND_RR_1"/>
    <property type="match status" value="1"/>
</dbReference>
<evidence type="ECO:0000256" key="1">
    <source>
        <dbReference type="ARBA" id="ARBA00022460"/>
    </source>
</evidence>
<feature type="signal peptide" evidence="4">
    <location>
        <begin position="1"/>
        <end position="27"/>
    </location>
</feature>
<dbReference type="GO" id="GO:0008010">
    <property type="term" value="F:structural constituent of chitin-based larval cuticle"/>
    <property type="evidence" value="ECO:0007669"/>
    <property type="project" value="TreeGrafter"/>
</dbReference>
<dbReference type="PROSITE" id="PS51155">
    <property type="entry name" value="CHIT_BIND_RR_2"/>
    <property type="match status" value="1"/>
</dbReference>
<evidence type="ECO:0000313" key="5">
    <source>
        <dbReference type="EMBL" id="AWK28327.1"/>
    </source>
</evidence>
<feature type="chain" id="PRO_5015472147" evidence="4">
    <location>
        <begin position="28"/>
        <end position="711"/>
    </location>
</feature>
<sequence length="711" mass="79604">MIPSLSMKLLAVTITTVLSLVSHECHAQLFPWSNLKHYFDQKTKDGPGNGGVLTLPGEDQSAEGNSHHPSSTQLIDFQDSFDDSSTASSISKHNHKHIHTPYSLDSLSTHVTPHVLEQKPKNHAHKHKPTRVNVGHDQRYEEDSDQQTFFPYQPFEDIRETPSKSDESFRKRGSKPPKHQGDLVSYTTPSPVLITQKPLVLVNNDNEGDEDTHKRTLIQNRVSSQHKSVSIMPSSSLTIGEHKNGRINLGINSQQTQNPNLFITPRPSLMSTSVPFSDDTNHLGGSSKKNHKPKRQRPVRPGLQYGNTEVGGSGKEVVKRIKKPNLGLSKNNDFPSTRNPLFVTPAPNSVSSAAPQQDLYPFARPNNGETLIVESVPSISIALKPSNTNNGATNIRPIFIGGNNNRNNENNGNLGLVDYLVPPRISPTFPAVRPTVNQNIFNDEKRIPPTFSDVRPTANQNIFNDDEKRIENELTRLKPPLATNVPITRPKKTNSNKKVNDGDKINNHNLRNHNTRVPNKQRNKFHNHKMSPPQDALENVNSNHNHQHQSASSPPYTDISPTRNENLMKNHKPGHHKAAAPTYRPTDLSPTRKENLVKNHNNDHHHAAASHIDAQISSETGFLRTPSHHSTGERVEFQMHGQNGPKSYKFGYDTGKGHNRQFRYEERDKHGHVKGHYGYYDKDGKLQVVNYEADPETGFKANPVDMSPDQN</sequence>
<feature type="compositionally biased region" description="Basic residues" evidence="3">
    <location>
        <begin position="510"/>
        <end position="529"/>
    </location>
</feature>
<dbReference type="PANTHER" id="PTHR10380">
    <property type="entry name" value="CUTICLE PROTEIN"/>
    <property type="match status" value="1"/>
</dbReference>
<dbReference type="EMBL" id="MF942804">
    <property type="protein sequence ID" value="AWK28327.1"/>
    <property type="molecule type" value="mRNA"/>
</dbReference>
<evidence type="ECO:0000256" key="3">
    <source>
        <dbReference type="SAM" id="MobiDB-lite"/>
    </source>
</evidence>
<feature type="compositionally biased region" description="Basic residues" evidence="3">
    <location>
        <begin position="121"/>
        <end position="130"/>
    </location>
</feature>
<dbReference type="AlphaFoldDB" id="A0A2S1ZS86"/>
<proteinExistence type="evidence at transcript level"/>
<accession>A0A2S1ZS86</accession>
<reference evidence="5" key="2">
    <citation type="journal article" date="2018" name="Proc. Natl. Acad. Sci. U.S.A.">
        <title>A comprehensive omics analysis and functional survey of cuticular proteins in the brown planthopper.</title>
        <authorList>
            <person name="Pan P.L."/>
            <person name="Ye Y.X."/>
            <person name="Lou Y.H."/>
            <person name="Lu J.B."/>
            <person name="Cheng C."/>
            <person name="Shen Y."/>
            <person name="Moussian B."/>
            <person name="Zhang C.X."/>
        </authorList>
    </citation>
    <scope>NUCLEOTIDE SEQUENCE</scope>
    <source>
        <strain evidence="5">NlugCpr31</strain>
    </source>
</reference>
<feature type="region of interest" description="Disordered" evidence="3">
    <location>
        <begin position="118"/>
        <end position="185"/>
    </location>
</feature>